<comment type="caution">
    <text evidence="5">The sequence shown here is derived from an EMBL/GenBank/DDBJ whole genome shotgun (WGS) entry which is preliminary data.</text>
</comment>
<dbReference type="InterPro" id="IPR001039">
    <property type="entry name" value="MHC_I_a_a1/a2"/>
</dbReference>
<comment type="similarity">
    <text evidence="2">Belongs to the MHC class I family.</text>
</comment>
<dbReference type="Gene3D" id="3.30.500.10">
    <property type="entry name" value="MHC class I-like antigen recognition-like"/>
    <property type="match status" value="1"/>
</dbReference>
<dbReference type="InterPro" id="IPR013783">
    <property type="entry name" value="Ig-like_fold"/>
</dbReference>
<dbReference type="InterPro" id="IPR011162">
    <property type="entry name" value="MHC_I/II-like_Ag-recog"/>
</dbReference>
<dbReference type="InterPro" id="IPR007110">
    <property type="entry name" value="Ig-like_dom"/>
</dbReference>
<dbReference type="GO" id="GO:0005615">
    <property type="term" value="C:extracellular space"/>
    <property type="evidence" value="ECO:0007669"/>
    <property type="project" value="TreeGrafter"/>
</dbReference>
<dbReference type="InterPro" id="IPR037055">
    <property type="entry name" value="MHC_I-like_Ag-recog_sf"/>
</dbReference>
<dbReference type="PROSITE" id="PS50835">
    <property type="entry name" value="IG_LIKE"/>
    <property type="match status" value="1"/>
</dbReference>
<dbReference type="EMBL" id="JAUPFM010000014">
    <property type="protein sequence ID" value="KAK2830775.1"/>
    <property type="molecule type" value="Genomic_DNA"/>
</dbReference>
<dbReference type="InterPro" id="IPR036179">
    <property type="entry name" value="Ig-like_dom_sf"/>
</dbReference>
<keyword evidence="1" id="KW-0325">Glycoprotein</keyword>
<dbReference type="Pfam" id="PF07654">
    <property type="entry name" value="C1-set"/>
    <property type="match status" value="1"/>
</dbReference>
<keyword evidence="3" id="KW-0812">Transmembrane</keyword>
<sequence>MKYVLTGSSGVPNFPEFVGITKVNEVQVAYCDSIMKKAEPKHEWMKKIQEHNPQHVEWNINACLNSQYYFKDFAEELKQRFNKSGGVIVQQMVGCEWDDATGEVVGFNQYGYDGEDFIALDLKTLTWITPKSQAVITKHKWDNDKARLNFNKMLLTGRIPEWLKMYLKFGRSYLQRTVRPSVSLLQTSPSSPVSCHATGFYPDRATMFWSKDGEELHEDVDHGEILPNQDGTFQMTVDLHISSVKPEDWTRYDCVFQLYGAENNTVIRLDKTVIRTNSVRPSEFLVGSVVGVVVGLMLLLVCITGLFIWSKRKKNGFRPANTSESSSLPE</sequence>
<proteinExistence type="inferred from homology"/>
<feature type="domain" description="Ig-like" evidence="4">
    <location>
        <begin position="180"/>
        <end position="274"/>
    </location>
</feature>
<evidence type="ECO:0000256" key="1">
    <source>
        <dbReference type="ARBA" id="ARBA00023180"/>
    </source>
</evidence>
<evidence type="ECO:0000256" key="3">
    <source>
        <dbReference type="SAM" id="Phobius"/>
    </source>
</evidence>
<dbReference type="SUPFAM" id="SSF48726">
    <property type="entry name" value="Immunoglobulin"/>
    <property type="match status" value="1"/>
</dbReference>
<evidence type="ECO:0000256" key="2">
    <source>
        <dbReference type="RuleBase" id="RU004439"/>
    </source>
</evidence>
<dbReference type="GO" id="GO:0009897">
    <property type="term" value="C:external side of plasma membrane"/>
    <property type="evidence" value="ECO:0007669"/>
    <property type="project" value="TreeGrafter"/>
</dbReference>
<dbReference type="PRINTS" id="PR01638">
    <property type="entry name" value="MHCCLASSI"/>
</dbReference>
<dbReference type="SUPFAM" id="SSF54452">
    <property type="entry name" value="MHC antigen-recognition domain"/>
    <property type="match status" value="1"/>
</dbReference>
<dbReference type="InterPro" id="IPR003597">
    <property type="entry name" value="Ig_C1-set"/>
</dbReference>
<organism evidence="5 6">
    <name type="scientific">Channa striata</name>
    <name type="common">Snakehead murrel</name>
    <name type="synonym">Ophicephalus striatus</name>
    <dbReference type="NCBI Taxonomy" id="64152"/>
    <lineage>
        <taxon>Eukaryota</taxon>
        <taxon>Metazoa</taxon>
        <taxon>Chordata</taxon>
        <taxon>Craniata</taxon>
        <taxon>Vertebrata</taxon>
        <taxon>Euteleostomi</taxon>
        <taxon>Actinopterygii</taxon>
        <taxon>Neopterygii</taxon>
        <taxon>Teleostei</taxon>
        <taxon>Neoteleostei</taxon>
        <taxon>Acanthomorphata</taxon>
        <taxon>Anabantaria</taxon>
        <taxon>Anabantiformes</taxon>
        <taxon>Channoidei</taxon>
        <taxon>Channidae</taxon>
        <taxon>Channa</taxon>
    </lineage>
</organism>
<dbReference type="Gene3D" id="2.60.40.10">
    <property type="entry name" value="Immunoglobulins"/>
    <property type="match status" value="1"/>
</dbReference>
<dbReference type="Pfam" id="PF00129">
    <property type="entry name" value="MHC_I"/>
    <property type="match status" value="1"/>
</dbReference>
<protein>
    <recommendedName>
        <fullName evidence="4">Ig-like domain-containing protein</fullName>
    </recommendedName>
</protein>
<dbReference type="PANTHER" id="PTHR16675">
    <property type="entry name" value="MHC CLASS I-RELATED"/>
    <property type="match status" value="1"/>
</dbReference>
<accession>A0AA88M5F2</accession>
<name>A0AA88M5F2_CHASR</name>
<dbReference type="AlphaFoldDB" id="A0AA88M5F2"/>
<dbReference type="PANTHER" id="PTHR16675:SF237">
    <property type="entry name" value="MHC CLASS I ANTIGEN TRANSCRIPT VARIANT 1-RELATED"/>
    <property type="match status" value="1"/>
</dbReference>
<feature type="transmembrane region" description="Helical" evidence="3">
    <location>
        <begin position="284"/>
        <end position="309"/>
    </location>
</feature>
<keyword evidence="6" id="KW-1185">Reference proteome</keyword>
<gene>
    <name evidence="5" type="ORF">Q5P01_018706</name>
</gene>
<dbReference type="FunFam" id="2.60.40.10:FF:000943">
    <property type="entry name" value="Classical MHC class I molecule, alpha-chain"/>
    <property type="match status" value="1"/>
</dbReference>
<keyword evidence="3" id="KW-1133">Transmembrane helix</keyword>
<dbReference type="Proteomes" id="UP001187415">
    <property type="component" value="Unassembled WGS sequence"/>
</dbReference>
<dbReference type="InterPro" id="IPR050208">
    <property type="entry name" value="MHC_class-I_related"/>
</dbReference>
<reference evidence="5" key="1">
    <citation type="submission" date="2023-07" db="EMBL/GenBank/DDBJ databases">
        <title>Chromosome-level Genome Assembly of Striped Snakehead (Channa striata).</title>
        <authorList>
            <person name="Liu H."/>
        </authorList>
    </citation>
    <scope>NUCLEOTIDE SEQUENCE</scope>
    <source>
        <strain evidence="5">Gz</strain>
        <tissue evidence="5">Muscle</tissue>
    </source>
</reference>
<evidence type="ECO:0000313" key="5">
    <source>
        <dbReference type="EMBL" id="KAK2830775.1"/>
    </source>
</evidence>
<evidence type="ECO:0000313" key="6">
    <source>
        <dbReference type="Proteomes" id="UP001187415"/>
    </source>
</evidence>
<evidence type="ECO:0000259" key="4">
    <source>
        <dbReference type="PROSITE" id="PS50835"/>
    </source>
</evidence>
<dbReference type="GO" id="GO:0006955">
    <property type="term" value="P:immune response"/>
    <property type="evidence" value="ECO:0007669"/>
    <property type="project" value="TreeGrafter"/>
</dbReference>
<keyword evidence="3" id="KW-0472">Membrane</keyword>
<dbReference type="InterPro" id="IPR011161">
    <property type="entry name" value="MHC_I-like_Ag-recog"/>
</dbReference>
<dbReference type="SMART" id="SM00407">
    <property type="entry name" value="IGc1"/>
    <property type="match status" value="1"/>
</dbReference>